<evidence type="ECO:0000313" key="14">
    <source>
        <dbReference type="EMBL" id="BAM05406.1"/>
    </source>
</evidence>
<dbReference type="InterPro" id="IPR023299">
    <property type="entry name" value="ATPase_P-typ_cyto_dom_N"/>
</dbReference>
<dbReference type="SFLD" id="SFLDG00002">
    <property type="entry name" value="C1.7:_P-type_atpase_like"/>
    <property type="match status" value="1"/>
</dbReference>
<dbReference type="NCBIfam" id="TIGR01525">
    <property type="entry name" value="ATPase-IB_hvy"/>
    <property type="match status" value="1"/>
</dbReference>
<feature type="transmembrane region" description="Helical" evidence="11">
    <location>
        <begin position="379"/>
        <end position="401"/>
    </location>
</feature>
<dbReference type="PANTHER" id="PTHR43520:SF8">
    <property type="entry name" value="P-TYPE CU(+) TRANSPORTER"/>
    <property type="match status" value="1"/>
</dbReference>
<comment type="subcellular location">
    <subcellularLocation>
        <location evidence="1">Cell membrane</location>
        <topology evidence="1">Multi-pass membrane protein</topology>
    </subcellularLocation>
</comment>
<dbReference type="eggNOG" id="COG2217">
    <property type="taxonomic scope" value="Bacteria"/>
</dbReference>
<evidence type="ECO:0000256" key="4">
    <source>
        <dbReference type="ARBA" id="ARBA00022692"/>
    </source>
</evidence>
<feature type="region of interest" description="Disordered" evidence="12">
    <location>
        <begin position="510"/>
        <end position="529"/>
    </location>
</feature>
<proteinExistence type="inferred from homology"/>
<dbReference type="InterPro" id="IPR023214">
    <property type="entry name" value="HAD_sf"/>
</dbReference>
<dbReference type="EMBL" id="AP012339">
    <property type="protein sequence ID" value="BAM05406.1"/>
    <property type="molecule type" value="Genomic_DNA"/>
</dbReference>
<dbReference type="Pfam" id="PF00702">
    <property type="entry name" value="Hydrolase"/>
    <property type="match status" value="1"/>
</dbReference>
<dbReference type="InterPro" id="IPR059000">
    <property type="entry name" value="ATPase_P-type_domA"/>
</dbReference>
<feature type="transmembrane region" description="Helical" evidence="11">
    <location>
        <begin position="748"/>
        <end position="770"/>
    </location>
</feature>
<dbReference type="Gene3D" id="2.70.150.10">
    <property type="entry name" value="Calcium-transporting ATPase, cytoplasmic transduction domain A"/>
    <property type="match status" value="1"/>
</dbReference>
<dbReference type="InterPro" id="IPR001757">
    <property type="entry name" value="P_typ_ATPase"/>
</dbReference>
<dbReference type="SUPFAM" id="SSF81665">
    <property type="entry name" value="Calcium ATPase, transmembrane domain M"/>
    <property type="match status" value="1"/>
</dbReference>
<dbReference type="PANTHER" id="PTHR43520">
    <property type="entry name" value="ATP7, ISOFORM B"/>
    <property type="match status" value="1"/>
</dbReference>
<dbReference type="PROSITE" id="PS00154">
    <property type="entry name" value="ATPASE_E1_E2"/>
    <property type="match status" value="1"/>
</dbReference>
<dbReference type="AlphaFoldDB" id="I0IJG8"/>
<evidence type="ECO:0000256" key="6">
    <source>
        <dbReference type="ARBA" id="ARBA00022741"/>
    </source>
</evidence>
<dbReference type="GO" id="GO:0055070">
    <property type="term" value="P:copper ion homeostasis"/>
    <property type="evidence" value="ECO:0007669"/>
    <property type="project" value="TreeGrafter"/>
</dbReference>
<dbReference type="OrthoDB" id="211392at2"/>
<evidence type="ECO:0000256" key="8">
    <source>
        <dbReference type="ARBA" id="ARBA00022967"/>
    </source>
</evidence>
<dbReference type="CDD" id="cd02094">
    <property type="entry name" value="P-type_ATPase_Cu-like"/>
    <property type="match status" value="1"/>
</dbReference>
<dbReference type="InterPro" id="IPR007029">
    <property type="entry name" value="YHS_dom"/>
</dbReference>
<keyword evidence="7 11" id="KW-0067">ATP-binding</keyword>
<dbReference type="InterPro" id="IPR027256">
    <property type="entry name" value="P-typ_ATPase_IB"/>
</dbReference>
<comment type="similarity">
    <text evidence="2 11">Belongs to the cation transport ATPase (P-type) (TC 3.A.3) family. Type IB subfamily.</text>
</comment>
<feature type="transmembrane region" description="Helical" evidence="11">
    <location>
        <begin position="407"/>
        <end position="426"/>
    </location>
</feature>
<protein>
    <submittedName>
        <fullName evidence="14">Cation-transporting ATPase</fullName>
    </submittedName>
</protein>
<keyword evidence="14" id="KW-0614">Plasmid</keyword>
<dbReference type="PRINTS" id="PR00943">
    <property type="entry name" value="CUATPASE"/>
</dbReference>
<dbReference type="InterPro" id="IPR045800">
    <property type="entry name" value="HMBD"/>
</dbReference>
<keyword evidence="15" id="KW-1185">Reference proteome</keyword>
<dbReference type="SFLD" id="SFLDF00027">
    <property type="entry name" value="p-type_atpase"/>
    <property type="match status" value="1"/>
</dbReference>
<dbReference type="PATRIC" id="fig|1142394.8.peg.3357"/>
<geneLocation type="plasmid" evidence="14 15">
    <name>pPSMK1</name>
</geneLocation>
<evidence type="ECO:0000256" key="7">
    <source>
        <dbReference type="ARBA" id="ARBA00022840"/>
    </source>
</evidence>
<dbReference type="NCBIfam" id="TIGR01494">
    <property type="entry name" value="ATPase_P-type"/>
    <property type="match status" value="1"/>
</dbReference>
<dbReference type="GO" id="GO:0005507">
    <property type="term" value="F:copper ion binding"/>
    <property type="evidence" value="ECO:0007669"/>
    <property type="project" value="TreeGrafter"/>
</dbReference>
<evidence type="ECO:0000256" key="2">
    <source>
        <dbReference type="ARBA" id="ARBA00006024"/>
    </source>
</evidence>
<dbReference type="SMART" id="SM00746">
    <property type="entry name" value="TRASH"/>
    <property type="match status" value="1"/>
</dbReference>
<feature type="transmembrane region" description="Helical" evidence="11">
    <location>
        <begin position="142"/>
        <end position="164"/>
    </location>
</feature>
<feature type="transmembrane region" description="Helical" evidence="11">
    <location>
        <begin position="110"/>
        <end position="130"/>
    </location>
</feature>
<gene>
    <name evidence="14" type="ordered locus">PSMK_p00440</name>
</gene>
<evidence type="ECO:0000313" key="15">
    <source>
        <dbReference type="Proteomes" id="UP000007881"/>
    </source>
</evidence>
<evidence type="ECO:0000259" key="13">
    <source>
        <dbReference type="SMART" id="SM00746"/>
    </source>
</evidence>
<keyword evidence="5 11" id="KW-0479">Metal-binding</keyword>
<evidence type="ECO:0000256" key="3">
    <source>
        <dbReference type="ARBA" id="ARBA00022475"/>
    </source>
</evidence>
<dbReference type="Pfam" id="PF04945">
    <property type="entry name" value="YHS"/>
    <property type="match status" value="1"/>
</dbReference>
<dbReference type="GO" id="GO:0005886">
    <property type="term" value="C:plasma membrane"/>
    <property type="evidence" value="ECO:0007669"/>
    <property type="project" value="UniProtKB-SubCell"/>
</dbReference>
<dbReference type="InterPro" id="IPR018303">
    <property type="entry name" value="ATPase_P-typ_P_site"/>
</dbReference>
<dbReference type="Pfam" id="PF19335">
    <property type="entry name" value="HMBD"/>
    <property type="match status" value="1"/>
</dbReference>
<dbReference type="SUPFAM" id="SSF47240">
    <property type="entry name" value="Ferritin-like"/>
    <property type="match status" value="1"/>
</dbReference>
<keyword evidence="6 11" id="KW-0547">Nucleotide-binding</keyword>
<dbReference type="InterPro" id="IPR012348">
    <property type="entry name" value="RNR-like"/>
</dbReference>
<dbReference type="GO" id="GO:0043682">
    <property type="term" value="F:P-type divalent copper transporter activity"/>
    <property type="evidence" value="ECO:0007669"/>
    <property type="project" value="TreeGrafter"/>
</dbReference>
<dbReference type="InterPro" id="IPR023298">
    <property type="entry name" value="ATPase_P-typ_TM_dom_sf"/>
</dbReference>
<keyword evidence="8" id="KW-1278">Translocase</keyword>
<evidence type="ECO:0000256" key="12">
    <source>
        <dbReference type="SAM" id="MobiDB-lite"/>
    </source>
</evidence>
<dbReference type="PRINTS" id="PR00119">
    <property type="entry name" value="CATATPASE"/>
</dbReference>
<dbReference type="GO" id="GO:0060003">
    <property type="term" value="P:copper ion export"/>
    <property type="evidence" value="ECO:0007669"/>
    <property type="project" value="UniProtKB-ARBA"/>
</dbReference>
<dbReference type="SFLD" id="SFLDS00003">
    <property type="entry name" value="Haloacid_Dehalogenase"/>
    <property type="match status" value="1"/>
</dbReference>
<keyword evidence="10 11" id="KW-0472">Membrane</keyword>
<dbReference type="GO" id="GO:0016491">
    <property type="term" value="F:oxidoreductase activity"/>
    <property type="evidence" value="ECO:0007669"/>
    <property type="project" value="InterPro"/>
</dbReference>
<dbReference type="Gene3D" id="3.40.1110.10">
    <property type="entry name" value="Calcium-transporting ATPase, cytoplasmic domain N"/>
    <property type="match status" value="1"/>
</dbReference>
<reference evidence="14 15" key="1">
    <citation type="submission" date="2012-02" db="EMBL/GenBank/DDBJ databases">
        <title>Complete genome sequence of Phycisphaera mikurensis NBRC 102666.</title>
        <authorList>
            <person name="Ankai A."/>
            <person name="Hosoyama A."/>
            <person name="Terui Y."/>
            <person name="Sekine M."/>
            <person name="Fukai R."/>
            <person name="Kato Y."/>
            <person name="Nakamura S."/>
            <person name="Yamada-Narita S."/>
            <person name="Kawakoshi A."/>
            <person name="Fukunaga Y."/>
            <person name="Yamazaki S."/>
            <person name="Fujita N."/>
        </authorList>
    </citation>
    <scope>NUCLEOTIDE SEQUENCE [LARGE SCALE GENOMIC DNA]</scope>
    <source>
        <strain evidence="15">NBRC 102666 / KCTC 22515 / FYK2301M01</strain>
        <plasmid evidence="14 15">pPSMK1</plasmid>
    </source>
</reference>
<dbReference type="GO" id="GO:0016887">
    <property type="term" value="F:ATP hydrolysis activity"/>
    <property type="evidence" value="ECO:0007669"/>
    <property type="project" value="InterPro"/>
</dbReference>
<dbReference type="InterPro" id="IPR044492">
    <property type="entry name" value="P_typ_ATPase_HD_dom"/>
</dbReference>
<dbReference type="NCBIfam" id="TIGR01511">
    <property type="entry name" value="ATPase-IB1_Cu"/>
    <property type="match status" value="1"/>
</dbReference>
<evidence type="ECO:0000256" key="1">
    <source>
        <dbReference type="ARBA" id="ARBA00004651"/>
    </source>
</evidence>
<evidence type="ECO:0000256" key="5">
    <source>
        <dbReference type="ARBA" id="ARBA00022723"/>
    </source>
</evidence>
<dbReference type="InterPro" id="IPR011017">
    <property type="entry name" value="TRASH_dom"/>
</dbReference>
<feature type="transmembrane region" description="Helical" evidence="11">
    <location>
        <begin position="222"/>
        <end position="241"/>
    </location>
</feature>
<organism evidence="14 15">
    <name type="scientific">Phycisphaera mikurensis (strain NBRC 102666 / KCTC 22515 / FYK2301M01)</name>
    <dbReference type="NCBI Taxonomy" id="1142394"/>
    <lineage>
        <taxon>Bacteria</taxon>
        <taxon>Pseudomonadati</taxon>
        <taxon>Planctomycetota</taxon>
        <taxon>Phycisphaerae</taxon>
        <taxon>Phycisphaerales</taxon>
        <taxon>Phycisphaeraceae</taxon>
        <taxon>Phycisphaera</taxon>
    </lineage>
</organism>
<dbReference type="HOGENOM" id="CLU_001771_11_2_0"/>
<dbReference type="InterPro" id="IPR008250">
    <property type="entry name" value="ATPase_P-typ_transduc_dom_A_sf"/>
</dbReference>
<accession>I0IJG8</accession>
<feature type="transmembrane region" description="Helical" evidence="11">
    <location>
        <begin position="176"/>
        <end position="202"/>
    </location>
</feature>
<feature type="domain" description="TRASH" evidence="13">
    <location>
        <begin position="7"/>
        <end position="45"/>
    </location>
</feature>
<dbReference type="SUPFAM" id="SSF56784">
    <property type="entry name" value="HAD-like"/>
    <property type="match status" value="1"/>
</dbReference>
<keyword evidence="3 11" id="KW-1003">Cell membrane</keyword>
<keyword evidence="4 11" id="KW-0812">Transmembrane</keyword>
<dbReference type="GO" id="GO:0005524">
    <property type="term" value="F:ATP binding"/>
    <property type="evidence" value="ECO:0007669"/>
    <property type="project" value="UniProtKB-UniRule"/>
</dbReference>
<dbReference type="Proteomes" id="UP000007881">
    <property type="component" value="Plasmid pPSMK1"/>
</dbReference>
<dbReference type="SUPFAM" id="SSF81653">
    <property type="entry name" value="Calcium ATPase, transduction domain A"/>
    <property type="match status" value="1"/>
</dbReference>
<dbReference type="RefSeq" id="WP_014438609.1">
    <property type="nucleotide sequence ID" value="NC_017081.1"/>
</dbReference>
<keyword evidence="9 11" id="KW-1133">Transmembrane helix</keyword>
<dbReference type="FunFam" id="2.70.150.10:FF:000020">
    <property type="entry name" value="Copper-exporting P-type ATPase A"/>
    <property type="match status" value="1"/>
</dbReference>
<evidence type="ECO:0000256" key="11">
    <source>
        <dbReference type="RuleBase" id="RU362081"/>
    </source>
</evidence>
<dbReference type="InterPro" id="IPR036412">
    <property type="entry name" value="HAD-like_sf"/>
</dbReference>
<evidence type="ECO:0000256" key="9">
    <source>
        <dbReference type="ARBA" id="ARBA00022989"/>
    </source>
</evidence>
<dbReference type="Pfam" id="PF00122">
    <property type="entry name" value="E1-E2_ATPase"/>
    <property type="match status" value="1"/>
</dbReference>
<evidence type="ECO:0000256" key="10">
    <source>
        <dbReference type="ARBA" id="ARBA00023136"/>
    </source>
</evidence>
<sequence length="777" mass="81230">MPDTATDPVCGMTVEPPTRAGSVEHDGTTYHFCGTGCREKFEKDPDAYLGGRPAKPAAPADPGAVYTCPMHPEIEQVGPGTCPICGMALEPKDAAVEADDGEYRDFKRRFWVSAALTAPMLLWMVADMLPGRPLHGLVSTRVAQWIQLVLAVPIVFWAALPFYARGWTGARLLRPNMFTLIGIGVIFAFVYSVVATFLPGIFPEGFRGGHAPGAELVDGGGGVVGVYYESAAVIVTLVLLGQLMELRARAKTGSAVRVLLDLAPPTALRVRNGADDEEVPVEDLVVGNRVRVKPGAKVPLDAEVTEGESRVDESMISGEPAPVAKAPGDELTGGTLNTTGSLVARVTATGRDTTLSKIVEMVGKAQRSRVPIQRLADAVALWFVPAVVLVAAVALAVWLFFSPALAVIAAVSVLIIACPCALGLATPMSIMVAVGKGAQAGVLVKTAEALETFEKVEVLVVDKTGTLTEGRPELVTVEAAEGMDESDLLASVAAVERGSEHPLAAAIARGADEQGAERRESTGFGSVTGRGVTAEVNGRRVAIGNAALMEAEGVEAPTDRAKTLQEEAQTVVFVAIDRSFAGLLGVADPIKETTAEALRRLHEEGLEVVMLTGDAQATADAVARELNIDRVIAEVLPEDKERVIREMQQAGPGGQAGKLVAMAGDGVNDAPALARADVGIAMGTGSDVAIEAAGLTLVGGDLRGVARARALSRATMRNIRQNLFFAFAYNALGVPLAAGVLYPFTGWMLSPMFAAAAMSLSSVSVIGNALRLRAARI</sequence>
<dbReference type="KEGG" id="phm:PSMK_p00440"/>
<dbReference type="Gene3D" id="1.10.620.20">
    <property type="entry name" value="Ribonucleotide Reductase, subunit A"/>
    <property type="match status" value="1"/>
</dbReference>
<feature type="compositionally biased region" description="Basic and acidic residues" evidence="12">
    <location>
        <begin position="510"/>
        <end position="521"/>
    </location>
</feature>
<dbReference type="Gene3D" id="3.40.50.1000">
    <property type="entry name" value="HAD superfamily/HAD-like"/>
    <property type="match status" value="1"/>
</dbReference>
<feature type="transmembrane region" description="Helical" evidence="11">
    <location>
        <begin position="723"/>
        <end position="742"/>
    </location>
</feature>
<name>I0IJG8_PHYMF</name>
<dbReference type="InterPro" id="IPR009078">
    <property type="entry name" value="Ferritin-like_SF"/>
</dbReference>